<evidence type="ECO:0000256" key="3">
    <source>
        <dbReference type="ARBA" id="ARBA00011233"/>
    </source>
</evidence>
<proteinExistence type="inferred from homology"/>
<dbReference type="InterPro" id="IPR013785">
    <property type="entry name" value="Aldolase_TIM"/>
</dbReference>
<evidence type="ECO:0000313" key="8">
    <source>
        <dbReference type="Proteomes" id="UP001609176"/>
    </source>
</evidence>
<accession>A0ABW7K7D9</accession>
<dbReference type="PANTHER" id="PTHR30246">
    <property type="entry name" value="2-KETO-3-DEOXY-6-PHOSPHOGLUCONATE ALDOLASE"/>
    <property type="match status" value="1"/>
</dbReference>
<evidence type="ECO:0000256" key="5">
    <source>
        <dbReference type="ARBA" id="ARBA00023277"/>
    </source>
</evidence>
<dbReference type="PANTHER" id="PTHR30246:SF1">
    <property type="entry name" value="2-DEHYDRO-3-DEOXY-6-PHOSPHOGALACTONATE ALDOLASE-RELATED"/>
    <property type="match status" value="1"/>
</dbReference>
<dbReference type="Gene3D" id="3.20.20.70">
    <property type="entry name" value="Aldolase class I"/>
    <property type="match status" value="1"/>
</dbReference>
<gene>
    <name evidence="7" type="ORF">ACHIPV_07405</name>
    <name evidence="6" type="ORF">ACHIRB_12090</name>
</gene>
<reference evidence="8 9" key="1">
    <citation type="submission" date="2024-10" db="EMBL/GenBank/DDBJ databases">
        <authorList>
            <person name="Riesco R."/>
        </authorList>
    </citation>
    <scope>NUCLEOTIDE SEQUENCE [LARGE SCALE GENOMIC DNA]</scope>
    <source>
        <strain evidence="7 8">NCIMB 15448</strain>
        <strain evidence="6 9">NCIMB 15450</strain>
    </source>
</reference>
<dbReference type="CDD" id="cd00452">
    <property type="entry name" value="KDPG_aldolase"/>
    <property type="match status" value="1"/>
</dbReference>
<dbReference type="SUPFAM" id="SSF51569">
    <property type="entry name" value="Aldolase"/>
    <property type="match status" value="1"/>
</dbReference>
<dbReference type="EMBL" id="JBIMSP010000008">
    <property type="protein sequence ID" value="MFH5241714.1"/>
    <property type="molecule type" value="Genomic_DNA"/>
</dbReference>
<dbReference type="InterPro" id="IPR000887">
    <property type="entry name" value="Aldlse_KDPG_KHG"/>
</dbReference>
<protein>
    <submittedName>
        <fullName evidence="6">Bifunctional 4-hydroxy-2-oxoglutarate aldolase/2-dehydro-3-deoxy-phosphogluconate aldolase</fullName>
    </submittedName>
</protein>
<evidence type="ECO:0000256" key="4">
    <source>
        <dbReference type="ARBA" id="ARBA00023239"/>
    </source>
</evidence>
<comment type="similarity">
    <text evidence="2">Belongs to the KHG/KDPG aldolase family.</text>
</comment>
<comment type="pathway">
    <text evidence="1">Carbohydrate acid metabolism.</text>
</comment>
<keyword evidence="9" id="KW-1185">Reference proteome</keyword>
<organism evidence="6 9">
    <name type="scientific">Antrihabitans spumae</name>
    <dbReference type="NCBI Taxonomy" id="3373370"/>
    <lineage>
        <taxon>Bacteria</taxon>
        <taxon>Bacillati</taxon>
        <taxon>Actinomycetota</taxon>
        <taxon>Actinomycetes</taxon>
        <taxon>Mycobacteriales</taxon>
        <taxon>Nocardiaceae</taxon>
        <taxon>Antrihabitans</taxon>
    </lineage>
</organism>
<dbReference type="Proteomes" id="UP001609176">
    <property type="component" value="Unassembled WGS sequence"/>
</dbReference>
<evidence type="ECO:0000256" key="1">
    <source>
        <dbReference type="ARBA" id="ARBA00004761"/>
    </source>
</evidence>
<evidence type="ECO:0000313" key="9">
    <source>
        <dbReference type="Proteomes" id="UP001609219"/>
    </source>
</evidence>
<comment type="caution">
    <text evidence="6">The sequence shown here is derived from an EMBL/GenBank/DDBJ whole genome shotgun (WGS) entry which is preliminary data.</text>
</comment>
<sequence>MTTARLTAMDVILEDRVLAVVRAPTISDPVALADALADSGIRALELTLTTPGVMEYLRTAADSSRAVLGLGTVLTAEQARAAIDCGAKFLVTPGVRPAVAEVAAEHGIPVVMGAFTPTEVLTALDLGAAAVKIFPARSLGPGYFKDLLGPFPDVALIPSGGVNAGNAADFLANGAVAVTAGTDVVSPAAVADGRWSDISARAASFVSSIS</sequence>
<name>A0ABW7K7D9_9NOCA</name>
<dbReference type="Pfam" id="PF01081">
    <property type="entry name" value="Aldolase"/>
    <property type="match status" value="1"/>
</dbReference>
<evidence type="ECO:0000313" key="7">
    <source>
        <dbReference type="EMBL" id="MFH5241714.1"/>
    </source>
</evidence>
<keyword evidence="4" id="KW-0456">Lyase</keyword>
<comment type="subunit">
    <text evidence="3">Homotrimer.</text>
</comment>
<dbReference type="NCBIfam" id="TIGR01182">
    <property type="entry name" value="eda"/>
    <property type="match status" value="1"/>
</dbReference>
<dbReference type="Proteomes" id="UP001609219">
    <property type="component" value="Unassembled WGS sequence"/>
</dbReference>
<evidence type="ECO:0000256" key="2">
    <source>
        <dbReference type="ARBA" id="ARBA00006906"/>
    </source>
</evidence>
<dbReference type="RefSeq" id="WP_395123964.1">
    <property type="nucleotide sequence ID" value="NZ_JBIMSN010000052.1"/>
</dbReference>
<keyword evidence="5" id="KW-0119">Carbohydrate metabolism</keyword>
<evidence type="ECO:0000313" key="6">
    <source>
        <dbReference type="EMBL" id="MFH5229305.1"/>
    </source>
</evidence>
<dbReference type="EMBL" id="JBIMSN010000052">
    <property type="protein sequence ID" value="MFH5229305.1"/>
    <property type="molecule type" value="Genomic_DNA"/>
</dbReference>